<keyword evidence="1" id="KW-0560">Oxidoreductase</keyword>
<gene>
    <name evidence="3" type="ORF">METZ01_LOCUS24665</name>
</gene>
<dbReference type="EMBL" id="UINC01001134">
    <property type="protein sequence ID" value="SUZ71811.1"/>
    <property type="molecule type" value="Genomic_DNA"/>
</dbReference>
<dbReference type="PANTHER" id="PTHR13847:SF287">
    <property type="entry name" value="FAD-DEPENDENT OXIDOREDUCTASE DOMAIN-CONTAINING PROTEIN 1"/>
    <property type="match status" value="1"/>
</dbReference>
<dbReference type="InterPro" id="IPR006076">
    <property type="entry name" value="FAD-dep_OxRdtase"/>
</dbReference>
<evidence type="ECO:0000259" key="2">
    <source>
        <dbReference type="Pfam" id="PF01266"/>
    </source>
</evidence>
<dbReference type="AlphaFoldDB" id="A0A381PXK5"/>
<dbReference type="InterPro" id="IPR036188">
    <property type="entry name" value="FAD/NAD-bd_sf"/>
</dbReference>
<reference evidence="3" key="1">
    <citation type="submission" date="2018-05" db="EMBL/GenBank/DDBJ databases">
        <authorList>
            <person name="Lanie J.A."/>
            <person name="Ng W.-L."/>
            <person name="Kazmierczak K.M."/>
            <person name="Andrzejewski T.M."/>
            <person name="Davidsen T.M."/>
            <person name="Wayne K.J."/>
            <person name="Tettelin H."/>
            <person name="Glass J.I."/>
            <person name="Rusch D."/>
            <person name="Podicherti R."/>
            <person name="Tsui H.-C.T."/>
            <person name="Winkler M.E."/>
        </authorList>
    </citation>
    <scope>NUCLEOTIDE SEQUENCE</scope>
</reference>
<dbReference type="GO" id="GO:0005737">
    <property type="term" value="C:cytoplasm"/>
    <property type="evidence" value="ECO:0007669"/>
    <property type="project" value="TreeGrafter"/>
</dbReference>
<dbReference type="SUPFAM" id="SSF51905">
    <property type="entry name" value="FAD/NAD(P)-binding domain"/>
    <property type="match status" value="1"/>
</dbReference>
<dbReference type="Pfam" id="PF01266">
    <property type="entry name" value="DAO"/>
    <property type="match status" value="1"/>
</dbReference>
<dbReference type="PANTHER" id="PTHR13847">
    <property type="entry name" value="SARCOSINE DEHYDROGENASE-RELATED"/>
    <property type="match status" value="1"/>
</dbReference>
<evidence type="ECO:0000256" key="1">
    <source>
        <dbReference type="ARBA" id="ARBA00023002"/>
    </source>
</evidence>
<evidence type="ECO:0000313" key="3">
    <source>
        <dbReference type="EMBL" id="SUZ71811.1"/>
    </source>
</evidence>
<sequence>MKATADVVVLGGGVIGASILFNLGRLGVTDTVLVEKDVLGSGSTGRSQAICRMHYSNLVTATMAWESLGIFTNFDEVVGGESGFVETGYLVVVKEEDSAALAHNVAMQYGLGIDTMRVTAKDLEDIAPMVSVVEGEYMAWEPRSGYADSYMVTTSYAKRARELGAEIVLRNPATKIEISGGRVKAVVTPEGRVETPVAVVAAGPWSKVVLADVGVDVPLVPVRHQVASLTRPVDKLPLHPTVGDIAQSFSFRPDGSSLTMMGFGDDEEVGVETYNQGVDMEIMADALGRLTRRIPAMSEAYFRGGWSGLFTTTPDWHPILDAVPGIEGLYCAVGFSGHGFKLSPMIGVTMAELIVEGVAKSVDISPLRFNRFEEGDLLESSYRYRVLA</sequence>
<feature type="domain" description="FAD dependent oxidoreductase" evidence="2">
    <location>
        <begin position="6"/>
        <end position="353"/>
    </location>
</feature>
<dbReference type="Gene3D" id="3.30.9.10">
    <property type="entry name" value="D-Amino Acid Oxidase, subunit A, domain 2"/>
    <property type="match status" value="1"/>
</dbReference>
<protein>
    <recommendedName>
        <fullName evidence="2">FAD dependent oxidoreductase domain-containing protein</fullName>
    </recommendedName>
</protein>
<organism evidence="3">
    <name type="scientific">marine metagenome</name>
    <dbReference type="NCBI Taxonomy" id="408172"/>
    <lineage>
        <taxon>unclassified sequences</taxon>
        <taxon>metagenomes</taxon>
        <taxon>ecological metagenomes</taxon>
    </lineage>
</organism>
<proteinExistence type="predicted"/>
<dbReference type="GO" id="GO:0016491">
    <property type="term" value="F:oxidoreductase activity"/>
    <property type="evidence" value="ECO:0007669"/>
    <property type="project" value="UniProtKB-KW"/>
</dbReference>
<dbReference type="Gene3D" id="3.50.50.60">
    <property type="entry name" value="FAD/NAD(P)-binding domain"/>
    <property type="match status" value="1"/>
</dbReference>
<name>A0A381PXK5_9ZZZZ</name>
<accession>A0A381PXK5</accession>